<comment type="caution">
    <text evidence="2">The sequence shown here is derived from an EMBL/GenBank/DDBJ whole genome shotgun (WGS) entry which is preliminary data.</text>
</comment>
<dbReference type="Proteomes" id="UP001274830">
    <property type="component" value="Unassembled WGS sequence"/>
</dbReference>
<proteinExistence type="predicted"/>
<dbReference type="InterPro" id="IPR013922">
    <property type="entry name" value="Cyclin_PHO80-like"/>
</dbReference>
<name>A0AAE0WJZ3_9PEZI</name>
<dbReference type="CDD" id="cd20557">
    <property type="entry name" value="CYCLIN_ScPCL1-like"/>
    <property type="match status" value="1"/>
</dbReference>
<accession>A0AAE0WJZ3</accession>
<dbReference type="AlphaFoldDB" id="A0AAE0WJZ3"/>
<evidence type="ECO:0000313" key="3">
    <source>
        <dbReference type="Proteomes" id="UP001274830"/>
    </source>
</evidence>
<feature type="region of interest" description="Disordered" evidence="1">
    <location>
        <begin position="342"/>
        <end position="382"/>
    </location>
</feature>
<dbReference type="PANTHER" id="PTHR15615:SF36">
    <property type="entry name" value="PHO85 CYCLIN-5"/>
    <property type="match status" value="1"/>
</dbReference>
<dbReference type="GO" id="GO:0000307">
    <property type="term" value="C:cyclin-dependent protein kinase holoenzyme complex"/>
    <property type="evidence" value="ECO:0007669"/>
    <property type="project" value="TreeGrafter"/>
</dbReference>
<feature type="compositionally biased region" description="Basic residues" evidence="1">
    <location>
        <begin position="365"/>
        <end position="374"/>
    </location>
</feature>
<sequence>MEQEMDCPASRALMCGRRMFLSALILASKYLQDRNYSAKAWSKMSGLPVKEINTNERTFLGKICWKLHIAEAVFKRWTDVVLKYSPHSHPPSPGQPGFSMSWKAIVPVLTAELDTVPMPETKTPVPAPSVPNYDFSSPVTPTPTKMALNPIDIQSTSHESTPTSLAMLPRFLEPRTDIAPPTPALARMGPLPTPQMTPSTVGSSTPAVSACGLRRSSMHAAVALMQKANLNRCAYDAYPFAIPVSDRYTSRRPSISAMSTGSSPESMISDLSTTSSLALGRACLARQATCRNAGRLTGLPAAVREEKEGSVAKPIVIADDTEMTLSPEVVDFTVSDKVLHAPHRHSKHAPHHVQPVTASSTTDKGRKRARPKAGRRSDLQDEIRFQLEQDYDDDMMDVDNDTDDVSPSPATDYATRMLSQDAYGRKVEAQPSPSLAKQKAARIPMQKNEGKKRTCCTATTMSISPSPSAIRWGEVA</sequence>
<protein>
    <submittedName>
        <fullName evidence="2">TAT-binding protein-like protein 7, AAA ATPase</fullName>
    </submittedName>
</protein>
<dbReference type="PANTHER" id="PTHR15615">
    <property type="match status" value="1"/>
</dbReference>
<dbReference type="EMBL" id="JAUTXT010000027">
    <property type="protein sequence ID" value="KAK3673120.1"/>
    <property type="molecule type" value="Genomic_DNA"/>
</dbReference>
<dbReference type="GO" id="GO:0016538">
    <property type="term" value="F:cyclin-dependent protein serine/threonine kinase regulator activity"/>
    <property type="evidence" value="ECO:0007669"/>
    <property type="project" value="TreeGrafter"/>
</dbReference>
<keyword evidence="3" id="KW-1185">Reference proteome</keyword>
<reference evidence="2" key="1">
    <citation type="submission" date="2023-07" db="EMBL/GenBank/DDBJ databases">
        <title>Black Yeasts Isolated from many extreme environments.</title>
        <authorList>
            <person name="Coleine C."/>
            <person name="Stajich J.E."/>
            <person name="Selbmann L."/>
        </authorList>
    </citation>
    <scope>NUCLEOTIDE SEQUENCE</scope>
    <source>
        <strain evidence="2">CCFEE 5485</strain>
    </source>
</reference>
<evidence type="ECO:0000256" key="1">
    <source>
        <dbReference type="SAM" id="MobiDB-lite"/>
    </source>
</evidence>
<dbReference type="Pfam" id="PF08613">
    <property type="entry name" value="Cyclin"/>
    <property type="match status" value="1"/>
</dbReference>
<dbReference type="GO" id="GO:0019901">
    <property type="term" value="F:protein kinase binding"/>
    <property type="evidence" value="ECO:0007669"/>
    <property type="project" value="InterPro"/>
</dbReference>
<dbReference type="GO" id="GO:0005634">
    <property type="term" value="C:nucleus"/>
    <property type="evidence" value="ECO:0007669"/>
    <property type="project" value="TreeGrafter"/>
</dbReference>
<gene>
    <name evidence="2" type="primary">YTA7_2</name>
    <name evidence="2" type="ORF">LTR78_006960</name>
</gene>
<evidence type="ECO:0000313" key="2">
    <source>
        <dbReference type="EMBL" id="KAK3673120.1"/>
    </source>
</evidence>
<feature type="compositionally biased region" description="Basic residues" evidence="1">
    <location>
        <begin position="342"/>
        <end position="351"/>
    </location>
</feature>
<dbReference type="GeneID" id="89964751"/>
<dbReference type="RefSeq" id="XP_064692085.1">
    <property type="nucleotide sequence ID" value="XM_064840205.1"/>
</dbReference>
<organism evidence="2 3">
    <name type="scientific">Recurvomyces mirabilis</name>
    <dbReference type="NCBI Taxonomy" id="574656"/>
    <lineage>
        <taxon>Eukaryota</taxon>
        <taxon>Fungi</taxon>
        <taxon>Dikarya</taxon>
        <taxon>Ascomycota</taxon>
        <taxon>Pezizomycotina</taxon>
        <taxon>Dothideomycetes</taxon>
        <taxon>Dothideomycetidae</taxon>
        <taxon>Mycosphaerellales</taxon>
        <taxon>Teratosphaeriaceae</taxon>
        <taxon>Recurvomyces</taxon>
    </lineage>
</organism>
<dbReference type="Gene3D" id="1.10.472.10">
    <property type="entry name" value="Cyclin-like"/>
    <property type="match status" value="1"/>
</dbReference>